<protein>
    <submittedName>
        <fullName evidence="1">Uncharacterized protein</fullName>
    </submittedName>
</protein>
<dbReference type="EMBL" id="QJKJ01003988">
    <property type="protein sequence ID" value="RDX96026.1"/>
    <property type="molecule type" value="Genomic_DNA"/>
</dbReference>
<comment type="caution">
    <text evidence="1">The sequence shown here is derived from an EMBL/GenBank/DDBJ whole genome shotgun (WGS) entry which is preliminary data.</text>
</comment>
<evidence type="ECO:0000313" key="1">
    <source>
        <dbReference type="EMBL" id="RDX96026.1"/>
    </source>
</evidence>
<evidence type="ECO:0000313" key="2">
    <source>
        <dbReference type="Proteomes" id="UP000257109"/>
    </source>
</evidence>
<proteinExistence type="predicted"/>
<reference evidence="1" key="1">
    <citation type="submission" date="2018-05" db="EMBL/GenBank/DDBJ databases">
        <title>Draft genome of Mucuna pruriens seed.</title>
        <authorList>
            <person name="Nnadi N.E."/>
            <person name="Vos R."/>
            <person name="Hasami M.H."/>
            <person name="Devisetty U.K."/>
            <person name="Aguiy J.C."/>
        </authorList>
    </citation>
    <scope>NUCLEOTIDE SEQUENCE [LARGE SCALE GENOMIC DNA]</scope>
    <source>
        <strain evidence="1">JCA_2017</strain>
    </source>
</reference>
<gene>
    <name evidence="1" type="ORF">CR513_21366</name>
</gene>
<organism evidence="1 2">
    <name type="scientific">Mucuna pruriens</name>
    <name type="common">Velvet bean</name>
    <name type="synonym">Dolichos pruriens</name>
    <dbReference type="NCBI Taxonomy" id="157652"/>
    <lineage>
        <taxon>Eukaryota</taxon>
        <taxon>Viridiplantae</taxon>
        <taxon>Streptophyta</taxon>
        <taxon>Embryophyta</taxon>
        <taxon>Tracheophyta</taxon>
        <taxon>Spermatophyta</taxon>
        <taxon>Magnoliopsida</taxon>
        <taxon>eudicotyledons</taxon>
        <taxon>Gunneridae</taxon>
        <taxon>Pentapetalae</taxon>
        <taxon>rosids</taxon>
        <taxon>fabids</taxon>
        <taxon>Fabales</taxon>
        <taxon>Fabaceae</taxon>
        <taxon>Papilionoideae</taxon>
        <taxon>50 kb inversion clade</taxon>
        <taxon>NPAAA clade</taxon>
        <taxon>indigoferoid/millettioid clade</taxon>
        <taxon>Phaseoleae</taxon>
        <taxon>Mucuna</taxon>
    </lineage>
</organism>
<feature type="non-terminal residue" evidence="1">
    <location>
        <position position="1"/>
    </location>
</feature>
<sequence>MLTYRKFEGLEISCTLTPILLDVKIVNTPRLDTSTCWPEELSLRRTSFMLADPLTKGLIPKEKEVGHRLMLFDV</sequence>
<name>A0A371H008_MUCPR</name>
<accession>A0A371H008</accession>
<keyword evidence="2" id="KW-1185">Reference proteome</keyword>
<dbReference type="AlphaFoldDB" id="A0A371H008"/>
<dbReference type="Proteomes" id="UP000257109">
    <property type="component" value="Unassembled WGS sequence"/>
</dbReference>